<sequence length="303" mass="32917">MAYADVSEYDAFGPWVDVVTGPQDVPRLYRPHPIDFEHTELVLKIPRDIERRNATPSMHLYDGLVILDSASLTLLSRDGDTFTTRSVRLDGVFALVDSVHLLDGRLELYTALGPPLVVRYNAASHDRITALVTRMRMLILGPSSSIGAPAPSSSPVDLGRVELPHAKRDYGLFGAWAALQAAVPGLELSAAHPSLPLRPFDAGVVGLLYRLRPTMGSAMILGVSPDEVHLIHRRAWLQRRSGDDLSMAQTVVFRRSGASVEVAEHPIYEAVDAVRISQGDGVLELALPRASRAAEVLAAALAR</sequence>
<accession>A0A1X9LIG1</accession>
<dbReference type="EMBL" id="CP020715">
    <property type="protein sequence ID" value="ARJ04068.1"/>
    <property type="molecule type" value="Genomic_DNA"/>
</dbReference>
<dbReference type="RefSeq" id="WP_085017880.1">
    <property type="nucleotide sequence ID" value="NZ_BMHD01000001.1"/>
</dbReference>
<evidence type="ECO:0000313" key="1">
    <source>
        <dbReference type="EMBL" id="ARJ04068.1"/>
    </source>
</evidence>
<evidence type="ECO:0000313" key="2">
    <source>
        <dbReference type="Proteomes" id="UP000192775"/>
    </source>
</evidence>
<gene>
    <name evidence="1" type="ORF">B5808_01600</name>
</gene>
<protein>
    <submittedName>
        <fullName evidence="1">Uncharacterized protein</fullName>
    </submittedName>
</protein>
<keyword evidence="2" id="KW-1185">Reference proteome</keyword>
<dbReference type="KEGG" id="cphy:B5808_01600"/>
<dbReference type="AlphaFoldDB" id="A0A1X9LIG1"/>
<proteinExistence type="predicted"/>
<dbReference type="STRING" id="1619308.B5808_01600"/>
<dbReference type="Proteomes" id="UP000192775">
    <property type="component" value="Chromosome"/>
</dbReference>
<name>A0A1X9LIG1_9MICO</name>
<reference evidence="1 2" key="1">
    <citation type="submission" date="2017-04" db="EMBL/GenBank/DDBJ databases">
        <authorList>
            <person name="Afonso C.L."/>
            <person name="Miller P.J."/>
            <person name="Scott M.A."/>
            <person name="Spackman E."/>
            <person name="Goraichik I."/>
            <person name="Dimitrov K.M."/>
            <person name="Suarez D.L."/>
            <person name="Swayne D.E."/>
        </authorList>
    </citation>
    <scope>NUCLEOTIDE SEQUENCE [LARGE SCALE GENOMIC DNA]</scope>
    <source>
        <strain evidence="2">XA(T)</strain>
    </source>
</reference>
<organism evidence="1 2">
    <name type="scientific">Cnuibacter physcomitrellae</name>
    <dbReference type="NCBI Taxonomy" id="1619308"/>
    <lineage>
        <taxon>Bacteria</taxon>
        <taxon>Bacillati</taxon>
        <taxon>Actinomycetota</taxon>
        <taxon>Actinomycetes</taxon>
        <taxon>Micrococcales</taxon>
        <taxon>Microbacteriaceae</taxon>
        <taxon>Cnuibacter</taxon>
    </lineage>
</organism>